<dbReference type="EMBL" id="JBHSJE010000016">
    <property type="protein sequence ID" value="MFC4983358.1"/>
    <property type="molecule type" value="Genomic_DNA"/>
</dbReference>
<dbReference type="Proteomes" id="UP001595908">
    <property type="component" value="Unassembled WGS sequence"/>
</dbReference>
<organism evidence="1 2">
    <name type="scientific">Streptomyces atroolivaceus</name>
    <dbReference type="NCBI Taxonomy" id="66869"/>
    <lineage>
        <taxon>Bacteria</taxon>
        <taxon>Bacillati</taxon>
        <taxon>Actinomycetota</taxon>
        <taxon>Actinomycetes</taxon>
        <taxon>Kitasatosporales</taxon>
        <taxon>Streptomycetaceae</taxon>
        <taxon>Streptomyces</taxon>
    </lineage>
</organism>
<reference evidence="2" key="1">
    <citation type="journal article" date="2019" name="Int. J. Syst. Evol. Microbiol.">
        <title>The Global Catalogue of Microorganisms (GCM) 10K type strain sequencing project: providing services to taxonomists for standard genome sequencing and annotation.</title>
        <authorList>
            <consortium name="The Broad Institute Genomics Platform"/>
            <consortium name="The Broad Institute Genome Sequencing Center for Infectious Disease"/>
            <person name="Wu L."/>
            <person name="Ma J."/>
        </authorList>
    </citation>
    <scope>NUCLEOTIDE SEQUENCE [LARGE SCALE GENOMIC DNA]</scope>
    <source>
        <strain evidence="2">ICMP 257</strain>
    </source>
</reference>
<dbReference type="GeneID" id="31237412"/>
<comment type="caution">
    <text evidence="1">The sequence shown here is derived from an EMBL/GenBank/DDBJ whole genome shotgun (WGS) entry which is preliminary data.</text>
</comment>
<dbReference type="Pfam" id="PF20131">
    <property type="entry name" value="MC3"/>
    <property type="match status" value="1"/>
</dbReference>
<dbReference type="InterPro" id="IPR045390">
    <property type="entry name" value="ABC-3C_MC3"/>
</dbReference>
<proteinExistence type="predicted"/>
<keyword evidence="2" id="KW-1185">Reference proteome</keyword>
<sequence>MTTPPTGQIRAPAAETAWNEPAALVAAMLNPALIANLLFVAADAYTRRQTPGMPWALSFIIAPMALHQATREALPAGTRTHLSAWIGHHPVLRAGFPRRAKVLVAPVRAGLRFALGHDMLELHRDCLRASTRPYTPPPQDTEMHDILRSARLIGRWLAENETAAVFAGLGVGP</sequence>
<protein>
    <submittedName>
        <fullName evidence="1">Three component ABC system middle component</fullName>
    </submittedName>
</protein>
<accession>A0ABV9VIG9</accession>
<gene>
    <name evidence="1" type="ORF">ACFPL4_34350</name>
</gene>
<name>A0ABV9VIG9_STRAZ</name>
<evidence type="ECO:0000313" key="1">
    <source>
        <dbReference type="EMBL" id="MFC4983358.1"/>
    </source>
</evidence>
<dbReference type="RefSeq" id="WP_244300418.1">
    <property type="nucleotide sequence ID" value="NZ_JBHSJE010000016.1"/>
</dbReference>
<evidence type="ECO:0000313" key="2">
    <source>
        <dbReference type="Proteomes" id="UP001595908"/>
    </source>
</evidence>